<proteinExistence type="evidence at transcript level"/>
<sequence>MEPPAAKEAPPLQPAAEEDAMLSATAAMAKEAAVAFQGCRYADCAAVLTRLLDKKEGDLKVHL</sequence>
<reference evidence="1" key="1">
    <citation type="journal article" date="2009" name="Plant Mol. Biol.">
        <title>Insights into corn genes derived from large-scale cDNA sequencing.</title>
        <authorList>
            <person name="Alexandrov N.N."/>
            <person name="Brover V.V."/>
            <person name="Freidin S."/>
            <person name="Troukhan M.E."/>
            <person name="Tatarinova T.V."/>
            <person name="Zhang H."/>
            <person name="Swaller T.J."/>
            <person name="Lu Y.P."/>
            <person name="Bouck J."/>
            <person name="Flavell R.B."/>
            <person name="Feldmann K.A."/>
        </authorList>
    </citation>
    <scope>NUCLEOTIDE SEQUENCE</scope>
</reference>
<dbReference type="EMBL" id="EU954307">
    <property type="protein sequence ID" value="ACG26425.1"/>
    <property type="molecule type" value="mRNA"/>
</dbReference>
<accession>B6SNJ2</accession>
<dbReference type="AlphaFoldDB" id="B6SNJ2"/>
<dbReference type="ExpressionAtlas" id="B6SNJ2">
    <property type="expression patterns" value="baseline and differential"/>
</dbReference>
<name>B6SNJ2_MAIZE</name>
<evidence type="ECO:0000313" key="1">
    <source>
        <dbReference type="EMBL" id="ACG26425.1"/>
    </source>
</evidence>
<organism evidence="1">
    <name type="scientific">Zea mays</name>
    <name type="common">Maize</name>
    <dbReference type="NCBI Taxonomy" id="4577"/>
    <lineage>
        <taxon>Eukaryota</taxon>
        <taxon>Viridiplantae</taxon>
        <taxon>Streptophyta</taxon>
        <taxon>Embryophyta</taxon>
        <taxon>Tracheophyta</taxon>
        <taxon>Spermatophyta</taxon>
        <taxon>Magnoliopsida</taxon>
        <taxon>Liliopsida</taxon>
        <taxon>Poales</taxon>
        <taxon>Poaceae</taxon>
        <taxon>PACMAD clade</taxon>
        <taxon>Panicoideae</taxon>
        <taxon>Andropogonodae</taxon>
        <taxon>Andropogoneae</taxon>
        <taxon>Tripsacinae</taxon>
        <taxon>Zea</taxon>
    </lineage>
</organism>
<protein>
    <submittedName>
        <fullName evidence="1">Uncharacterized protein</fullName>
    </submittedName>
</protein>